<proteinExistence type="predicted"/>
<dbReference type="Gene3D" id="1.25.40.10">
    <property type="entry name" value="Tetratricopeptide repeat domain"/>
    <property type="match status" value="1"/>
</dbReference>
<organism evidence="1">
    <name type="scientific">Hyperionvirus sp</name>
    <dbReference type="NCBI Taxonomy" id="2487770"/>
    <lineage>
        <taxon>Viruses</taxon>
        <taxon>Varidnaviria</taxon>
        <taxon>Bamfordvirae</taxon>
        <taxon>Nucleocytoviricota</taxon>
        <taxon>Megaviricetes</taxon>
        <taxon>Imitervirales</taxon>
        <taxon>Mimiviridae</taxon>
        <taxon>Klosneuvirinae</taxon>
    </lineage>
</organism>
<accession>A0A3G5A6L4</accession>
<evidence type="ECO:0000313" key="1">
    <source>
        <dbReference type="EMBL" id="AYV82818.1"/>
    </source>
</evidence>
<sequence>MGNNAVTPPAAETPHVVVVKLGDFNLKHEMKNLKETDDSSQCIKFCKSHIALNNHPDACYLFGRIFSGLRSFWDMDTAMKYLTLAVDGGNKDALFYLALFHYLGSDIATKNKSLFMDPDSEYVYNSKNINIEYKEFERDYKKSFELFSRAAGYLNNSKVYYYLGTHFEFGRGVEKDLFVALENYKLAYGLGYKENIKKISELYMELKISSDEYLKFLLEEKDNFALGYFHVARVYEVRGNSELAVLYCDELLKMVDGGKIKLTLEEVCEIKVFRRGLVEKGGGKMESIEKAIAELSRSVSVLTNIFNLRGEGQPMPVVEAVAKKLDAA</sequence>
<dbReference type="Pfam" id="PF08238">
    <property type="entry name" value="Sel1"/>
    <property type="match status" value="4"/>
</dbReference>
<name>A0A3G5A6L4_9VIRU</name>
<dbReference type="SUPFAM" id="SSF81901">
    <property type="entry name" value="HCP-like"/>
    <property type="match status" value="1"/>
</dbReference>
<dbReference type="InterPro" id="IPR011990">
    <property type="entry name" value="TPR-like_helical_dom_sf"/>
</dbReference>
<protein>
    <submittedName>
        <fullName evidence="1">Uncharacterized protein</fullName>
    </submittedName>
</protein>
<reference evidence="1" key="1">
    <citation type="submission" date="2018-10" db="EMBL/GenBank/DDBJ databases">
        <title>Hidden diversity of soil giant viruses.</title>
        <authorList>
            <person name="Schulz F."/>
            <person name="Alteio L."/>
            <person name="Goudeau D."/>
            <person name="Ryan E.M."/>
            <person name="Malmstrom R.R."/>
            <person name="Blanchard J."/>
            <person name="Woyke T."/>
        </authorList>
    </citation>
    <scope>NUCLEOTIDE SEQUENCE</scope>
    <source>
        <strain evidence="1">HYV1</strain>
    </source>
</reference>
<dbReference type="InterPro" id="IPR006597">
    <property type="entry name" value="Sel1-like"/>
</dbReference>
<dbReference type="EMBL" id="MK072384">
    <property type="protein sequence ID" value="AYV82818.1"/>
    <property type="molecule type" value="Genomic_DNA"/>
</dbReference>
<gene>
    <name evidence="1" type="ORF">Hyperionvirus2_186</name>
</gene>
<dbReference type="SMART" id="SM00671">
    <property type="entry name" value="SEL1"/>
    <property type="match status" value="2"/>
</dbReference>